<gene>
    <name evidence="4" type="ORF">S01H4_03962</name>
</gene>
<dbReference type="GO" id="GO:0003723">
    <property type="term" value="F:RNA binding"/>
    <property type="evidence" value="ECO:0007669"/>
    <property type="project" value="InterPro"/>
</dbReference>
<dbReference type="InterPro" id="IPR027437">
    <property type="entry name" value="Rbsml_uS13_C"/>
</dbReference>
<evidence type="ECO:0000313" key="4">
    <source>
        <dbReference type="EMBL" id="GAG60554.1"/>
    </source>
</evidence>
<reference evidence="4" key="1">
    <citation type="journal article" date="2014" name="Front. Microbiol.">
        <title>High frequency of phylogenetically diverse reductive dehalogenase-homologous genes in deep subseafloor sedimentary metagenomes.</title>
        <authorList>
            <person name="Kawai M."/>
            <person name="Futagami T."/>
            <person name="Toyoda A."/>
            <person name="Takaki Y."/>
            <person name="Nishi S."/>
            <person name="Hori S."/>
            <person name="Arai W."/>
            <person name="Tsubouchi T."/>
            <person name="Morono Y."/>
            <person name="Uchiyama I."/>
            <person name="Ito T."/>
            <person name="Fujiyama A."/>
            <person name="Inagaki F."/>
            <person name="Takami H."/>
        </authorList>
    </citation>
    <scope>NUCLEOTIDE SEQUENCE</scope>
    <source>
        <strain evidence="4">Expedition CK06-06</strain>
    </source>
</reference>
<organism evidence="4">
    <name type="scientific">marine sediment metagenome</name>
    <dbReference type="NCBI Taxonomy" id="412755"/>
    <lineage>
        <taxon>unclassified sequences</taxon>
        <taxon>metagenomes</taxon>
        <taxon>ecological metagenomes</taxon>
    </lineage>
</organism>
<dbReference type="Gene3D" id="4.10.910.10">
    <property type="entry name" value="30s ribosomal protein s13, domain 2"/>
    <property type="match status" value="1"/>
</dbReference>
<proteinExistence type="inferred from homology"/>
<evidence type="ECO:0000256" key="2">
    <source>
        <dbReference type="ARBA" id="ARBA00022980"/>
    </source>
</evidence>
<dbReference type="GO" id="GO:0006412">
    <property type="term" value="P:translation"/>
    <property type="evidence" value="ECO:0007669"/>
    <property type="project" value="InterPro"/>
</dbReference>
<dbReference type="InterPro" id="IPR010979">
    <property type="entry name" value="Ribosomal_uS13-like_H2TH"/>
</dbReference>
<evidence type="ECO:0000256" key="1">
    <source>
        <dbReference type="ARBA" id="ARBA00008080"/>
    </source>
</evidence>
<dbReference type="GO" id="GO:0003735">
    <property type="term" value="F:structural constituent of ribosome"/>
    <property type="evidence" value="ECO:0007669"/>
    <property type="project" value="InterPro"/>
</dbReference>
<dbReference type="EMBL" id="BART01001017">
    <property type="protein sequence ID" value="GAG60554.1"/>
    <property type="molecule type" value="Genomic_DNA"/>
</dbReference>
<accession>X0YV26</accession>
<dbReference type="InterPro" id="IPR018269">
    <property type="entry name" value="Ribosomal_uS13_CS"/>
</dbReference>
<dbReference type="SUPFAM" id="SSF46946">
    <property type="entry name" value="S13-like H2TH domain"/>
    <property type="match status" value="1"/>
</dbReference>
<name>X0YV26_9ZZZZ</name>
<dbReference type="AlphaFoldDB" id="X0YV26"/>
<dbReference type="Pfam" id="PF00416">
    <property type="entry name" value="Ribosomal_S13"/>
    <property type="match status" value="1"/>
</dbReference>
<feature type="non-terminal residue" evidence="4">
    <location>
        <position position="1"/>
    </location>
</feature>
<dbReference type="GO" id="GO:0005840">
    <property type="term" value="C:ribosome"/>
    <property type="evidence" value="ECO:0007669"/>
    <property type="project" value="UniProtKB-KW"/>
</dbReference>
<comment type="caution">
    <text evidence="4">The sequence shown here is derived from an EMBL/GenBank/DDBJ whole genome shotgun (WGS) entry which is preliminary data.</text>
</comment>
<evidence type="ECO:0008006" key="5">
    <source>
        <dbReference type="Google" id="ProtNLM"/>
    </source>
</evidence>
<dbReference type="InterPro" id="IPR001892">
    <property type="entry name" value="Ribosomal_uS13"/>
</dbReference>
<protein>
    <recommendedName>
        <fullName evidence="5">30S ribosomal protein S13</fullName>
    </recommendedName>
</protein>
<keyword evidence="2" id="KW-0689">Ribosomal protein</keyword>
<sequence>TVKRDIERMRRLRSWKGYRHGFGLKVRGQRTRSTGRKGLVVGVIRKKIRRQLEKK</sequence>
<keyword evidence="3" id="KW-0687">Ribonucleoprotein</keyword>
<dbReference type="PROSITE" id="PS00646">
    <property type="entry name" value="RIBOSOMAL_S13_1"/>
    <property type="match status" value="1"/>
</dbReference>
<evidence type="ECO:0000256" key="3">
    <source>
        <dbReference type="ARBA" id="ARBA00023274"/>
    </source>
</evidence>
<dbReference type="GO" id="GO:1990904">
    <property type="term" value="C:ribonucleoprotein complex"/>
    <property type="evidence" value="ECO:0007669"/>
    <property type="project" value="UniProtKB-KW"/>
</dbReference>
<dbReference type="PROSITE" id="PS50159">
    <property type="entry name" value="RIBOSOMAL_S13_2"/>
    <property type="match status" value="1"/>
</dbReference>
<comment type="similarity">
    <text evidence="1">Belongs to the universal ribosomal protein uS13 family.</text>
</comment>